<keyword evidence="3" id="KW-1185">Reference proteome</keyword>
<protein>
    <submittedName>
        <fullName evidence="2">Uncharacterized protein</fullName>
    </submittedName>
</protein>
<evidence type="ECO:0000313" key="2">
    <source>
        <dbReference type="EMBL" id="CAL1406490.1"/>
    </source>
</evidence>
<feature type="transmembrane region" description="Helical" evidence="1">
    <location>
        <begin position="30"/>
        <end position="54"/>
    </location>
</feature>
<evidence type="ECO:0000256" key="1">
    <source>
        <dbReference type="SAM" id="Phobius"/>
    </source>
</evidence>
<dbReference type="EMBL" id="OZ034821">
    <property type="protein sequence ID" value="CAL1406490.1"/>
    <property type="molecule type" value="Genomic_DNA"/>
</dbReference>
<keyword evidence="1" id="KW-1133">Transmembrane helix</keyword>
<sequence length="116" mass="12836">MKRWSVGRYSFLRSVPTARLPGALWAEVSAMLRTALAATSGSTGGISFFFFLFYAESIRSPRYSCTGPRTGEADRANPPRRVQMRLLNGNSQQLKVIIKSIMNPQPANGDEIIQPT</sequence>
<name>A0AAV2GAF1_9ROSI</name>
<dbReference type="AlphaFoldDB" id="A0AAV2GAF1"/>
<keyword evidence="1" id="KW-0472">Membrane</keyword>
<evidence type="ECO:0000313" key="3">
    <source>
        <dbReference type="Proteomes" id="UP001497516"/>
    </source>
</evidence>
<proteinExistence type="predicted"/>
<accession>A0AAV2GAF1</accession>
<reference evidence="2 3" key="1">
    <citation type="submission" date="2024-04" db="EMBL/GenBank/DDBJ databases">
        <authorList>
            <person name="Fracassetti M."/>
        </authorList>
    </citation>
    <scope>NUCLEOTIDE SEQUENCE [LARGE SCALE GENOMIC DNA]</scope>
</reference>
<dbReference type="Proteomes" id="UP001497516">
    <property type="component" value="Chromosome 8"/>
</dbReference>
<organism evidence="2 3">
    <name type="scientific">Linum trigynum</name>
    <dbReference type="NCBI Taxonomy" id="586398"/>
    <lineage>
        <taxon>Eukaryota</taxon>
        <taxon>Viridiplantae</taxon>
        <taxon>Streptophyta</taxon>
        <taxon>Embryophyta</taxon>
        <taxon>Tracheophyta</taxon>
        <taxon>Spermatophyta</taxon>
        <taxon>Magnoliopsida</taxon>
        <taxon>eudicotyledons</taxon>
        <taxon>Gunneridae</taxon>
        <taxon>Pentapetalae</taxon>
        <taxon>rosids</taxon>
        <taxon>fabids</taxon>
        <taxon>Malpighiales</taxon>
        <taxon>Linaceae</taxon>
        <taxon>Linum</taxon>
    </lineage>
</organism>
<gene>
    <name evidence="2" type="ORF">LTRI10_LOCUS46209</name>
</gene>
<keyword evidence="1" id="KW-0812">Transmembrane</keyword>